<dbReference type="GO" id="GO:0022857">
    <property type="term" value="F:transmembrane transporter activity"/>
    <property type="evidence" value="ECO:0007669"/>
    <property type="project" value="InterPro"/>
</dbReference>
<dbReference type="EMBL" id="BDUF01000121">
    <property type="protein sequence ID" value="GAX92034.1"/>
    <property type="molecule type" value="Genomic_DNA"/>
</dbReference>
<feature type="transmembrane region" description="Helical" evidence="9">
    <location>
        <begin position="187"/>
        <end position="208"/>
    </location>
</feature>
<evidence type="ECO:0000256" key="6">
    <source>
        <dbReference type="ARBA" id="ARBA00022989"/>
    </source>
</evidence>
<dbReference type="InterPro" id="IPR036259">
    <property type="entry name" value="MFS_trans_sf"/>
</dbReference>
<gene>
    <name evidence="11" type="ORF">EFBL_3725</name>
</gene>
<feature type="region of interest" description="Disordered" evidence="8">
    <location>
        <begin position="1"/>
        <end position="25"/>
    </location>
</feature>
<dbReference type="PRINTS" id="PR01036">
    <property type="entry name" value="TCRTETB"/>
</dbReference>
<feature type="transmembrane region" description="Helical" evidence="9">
    <location>
        <begin position="250"/>
        <end position="269"/>
    </location>
</feature>
<comment type="caution">
    <text evidence="11">The sequence shown here is derived from an EMBL/GenBank/DDBJ whole genome shotgun (WGS) entry which is preliminary data.</text>
</comment>
<feature type="transmembrane region" description="Helical" evidence="9">
    <location>
        <begin position="33"/>
        <end position="53"/>
    </location>
</feature>
<comment type="similarity">
    <text evidence="2">Belongs to the major facilitator superfamily. EmrB family.</text>
</comment>
<dbReference type="Proteomes" id="UP000217785">
    <property type="component" value="Unassembled WGS sequence"/>
</dbReference>
<name>A0A292YUA8_9BACL</name>
<dbReference type="GO" id="GO:0005886">
    <property type="term" value="C:plasma membrane"/>
    <property type="evidence" value="ECO:0007669"/>
    <property type="project" value="UniProtKB-SubCell"/>
</dbReference>
<evidence type="ECO:0000259" key="10">
    <source>
        <dbReference type="PROSITE" id="PS50850"/>
    </source>
</evidence>
<dbReference type="NCBIfam" id="TIGR00711">
    <property type="entry name" value="efflux_EmrB"/>
    <property type="match status" value="1"/>
</dbReference>
<dbReference type="SUPFAM" id="SSF103473">
    <property type="entry name" value="MFS general substrate transporter"/>
    <property type="match status" value="1"/>
</dbReference>
<dbReference type="InterPro" id="IPR004638">
    <property type="entry name" value="EmrB-like"/>
</dbReference>
<dbReference type="Gene3D" id="1.20.1720.10">
    <property type="entry name" value="Multidrug resistance protein D"/>
    <property type="match status" value="1"/>
</dbReference>
<feature type="compositionally biased region" description="Polar residues" evidence="8">
    <location>
        <begin position="1"/>
        <end position="14"/>
    </location>
</feature>
<feature type="transmembrane region" description="Helical" evidence="9">
    <location>
        <begin position="100"/>
        <end position="120"/>
    </location>
</feature>
<keyword evidence="4" id="KW-1003">Cell membrane</keyword>
<feature type="transmembrane region" description="Helical" evidence="9">
    <location>
        <begin position="319"/>
        <end position="342"/>
    </location>
</feature>
<dbReference type="PANTHER" id="PTHR42718">
    <property type="entry name" value="MAJOR FACILITATOR SUPERFAMILY MULTIDRUG TRANSPORTER MFSC"/>
    <property type="match status" value="1"/>
</dbReference>
<dbReference type="PANTHER" id="PTHR42718:SF9">
    <property type="entry name" value="MAJOR FACILITATOR SUPERFAMILY MULTIDRUG TRANSPORTER MFSC"/>
    <property type="match status" value="1"/>
</dbReference>
<comment type="subcellular location">
    <subcellularLocation>
        <location evidence="1">Cell membrane</location>
        <topology evidence="1">Multi-pass membrane protein</topology>
    </subcellularLocation>
</comment>
<evidence type="ECO:0000256" key="7">
    <source>
        <dbReference type="ARBA" id="ARBA00023136"/>
    </source>
</evidence>
<evidence type="ECO:0000256" key="5">
    <source>
        <dbReference type="ARBA" id="ARBA00022692"/>
    </source>
</evidence>
<dbReference type="CDD" id="cd17503">
    <property type="entry name" value="MFS_LmrB_MDR_like"/>
    <property type="match status" value="1"/>
</dbReference>
<evidence type="ECO:0000256" key="4">
    <source>
        <dbReference type="ARBA" id="ARBA00022475"/>
    </source>
</evidence>
<feature type="transmembrane region" description="Helical" evidence="9">
    <location>
        <begin position="126"/>
        <end position="148"/>
    </location>
</feature>
<feature type="transmembrane region" description="Helical" evidence="9">
    <location>
        <begin position="501"/>
        <end position="523"/>
    </location>
</feature>
<dbReference type="Gene3D" id="1.20.1250.20">
    <property type="entry name" value="MFS general substrate transporter like domains"/>
    <property type="match status" value="1"/>
</dbReference>
<evidence type="ECO:0000256" key="1">
    <source>
        <dbReference type="ARBA" id="ARBA00004651"/>
    </source>
</evidence>
<evidence type="ECO:0000256" key="3">
    <source>
        <dbReference type="ARBA" id="ARBA00022448"/>
    </source>
</evidence>
<feature type="transmembrane region" description="Helical" evidence="9">
    <location>
        <begin position="349"/>
        <end position="367"/>
    </location>
</feature>
<evidence type="ECO:0000256" key="8">
    <source>
        <dbReference type="SAM" id="MobiDB-lite"/>
    </source>
</evidence>
<sequence>MTAASKSPTGDRSTTGGGNSSHGGNPANGGNQWLALLAVIAGAFVAILNNSLINVALPKLMAVFGSTTDTIQWVLTGYMLASGVIIPLSGYVGDRFGYKTSLVLSLTAFVLGSLLCSLAWNDSSLIAFRIVQGLGGGIIMPLSMAIIYKVMPPKQIGLALGLWGIAAMVAPAVGPTLSGYLVEYFSWRILFALNVPVGILSIMLVLALLKETDTRENLHFDRWGFLLFTIAAGSLLLALSQGQKEGWSSLYIVTLFFVSFFSFVFLIWLETGKKNPLLDLSLFGNLRFTISTLSSSLVMIGMFGGIFLTPLYLQNIQGLSAVQTGLILMPQAIAMGIMMPIAGRLFDRYGVLPLGLTGLTIVGITTYELHNLTVDTPNRWLDMVLTIRGIGIGLCMMPLTTAGMNAVEKHRIGQASGLGNVVRQIAGSFGIAVLTAIMQQRQTFHSARINEDVSLASDAALQAQAMLTVHFTQSGLDMASAKASAMAVLSGMIQKEAAVRAIADTFMLSAIPFFLAIPMLYFLRVTSPRFGSSNPLSTKYDRGR</sequence>
<feature type="transmembrane region" description="Helical" evidence="9">
    <location>
        <begin position="387"/>
        <end position="407"/>
    </location>
</feature>
<accession>A0A292YUA8</accession>
<feature type="transmembrane region" description="Helical" evidence="9">
    <location>
        <begin position="290"/>
        <end position="313"/>
    </location>
</feature>
<proteinExistence type="inferred from homology"/>
<dbReference type="RefSeq" id="WP_096184422.1">
    <property type="nucleotide sequence ID" value="NZ_BDUF01000121.1"/>
</dbReference>
<feature type="transmembrane region" description="Helical" evidence="9">
    <location>
        <begin position="160"/>
        <end position="181"/>
    </location>
</feature>
<dbReference type="OrthoDB" id="146256at2"/>
<evidence type="ECO:0000256" key="9">
    <source>
        <dbReference type="SAM" id="Phobius"/>
    </source>
</evidence>
<keyword evidence="3" id="KW-0813">Transport</keyword>
<dbReference type="AlphaFoldDB" id="A0A292YUA8"/>
<evidence type="ECO:0000313" key="11">
    <source>
        <dbReference type="EMBL" id="GAX92034.1"/>
    </source>
</evidence>
<dbReference type="PROSITE" id="PS50850">
    <property type="entry name" value="MFS"/>
    <property type="match status" value="1"/>
</dbReference>
<protein>
    <submittedName>
        <fullName evidence="11">MFS transporter</fullName>
    </submittedName>
</protein>
<feature type="transmembrane region" description="Helical" evidence="9">
    <location>
        <begin position="73"/>
        <end position="93"/>
    </location>
</feature>
<keyword evidence="6 9" id="KW-1133">Transmembrane helix</keyword>
<organism evidence="11 12">
    <name type="scientific">Effusibacillus lacus</name>
    <dbReference type="NCBI Taxonomy" id="1348429"/>
    <lineage>
        <taxon>Bacteria</taxon>
        <taxon>Bacillati</taxon>
        <taxon>Bacillota</taxon>
        <taxon>Bacilli</taxon>
        <taxon>Bacillales</taxon>
        <taxon>Alicyclobacillaceae</taxon>
        <taxon>Effusibacillus</taxon>
    </lineage>
</organism>
<keyword evidence="12" id="KW-1185">Reference proteome</keyword>
<dbReference type="InterPro" id="IPR020846">
    <property type="entry name" value="MFS_dom"/>
</dbReference>
<reference evidence="12" key="1">
    <citation type="submission" date="2017-07" db="EMBL/GenBank/DDBJ databases">
        <title>Draft genome sequence of Effusibacillus lacus strain skLN1.</title>
        <authorList>
            <person name="Watanabe M."/>
            <person name="Kojima H."/>
            <person name="Fukui M."/>
        </authorList>
    </citation>
    <scope>NUCLEOTIDE SEQUENCE [LARGE SCALE GENOMIC DNA]</scope>
    <source>
        <strain evidence="12">skLN1</strain>
    </source>
</reference>
<keyword evidence="5 9" id="KW-0812">Transmembrane</keyword>
<evidence type="ECO:0000256" key="2">
    <source>
        <dbReference type="ARBA" id="ARBA00008537"/>
    </source>
</evidence>
<feature type="domain" description="Major facilitator superfamily (MFS) profile" evidence="10">
    <location>
        <begin position="35"/>
        <end position="477"/>
    </location>
</feature>
<dbReference type="InterPro" id="IPR011701">
    <property type="entry name" value="MFS"/>
</dbReference>
<keyword evidence="7 9" id="KW-0472">Membrane</keyword>
<dbReference type="Pfam" id="PF07690">
    <property type="entry name" value="MFS_1"/>
    <property type="match status" value="1"/>
</dbReference>
<evidence type="ECO:0000313" key="12">
    <source>
        <dbReference type="Proteomes" id="UP000217785"/>
    </source>
</evidence>
<feature type="transmembrane region" description="Helical" evidence="9">
    <location>
        <begin position="220"/>
        <end position="238"/>
    </location>
</feature>